<dbReference type="EMBL" id="SNUZ01000012">
    <property type="protein sequence ID" value="MCL3788185.1"/>
    <property type="molecule type" value="Genomic_DNA"/>
</dbReference>
<evidence type="ECO:0000313" key="1">
    <source>
        <dbReference type="EMBL" id="MCL3788185.1"/>
    </source>
</evidence>
<organism evidence="1 2">
    <name type="scientific">Ruminococcus bromii</name>
    <dbReference type="NCBI Taxonomy" id="40518"/>
    <lineage>
        <taxon>Bacteria</taxon>
        <taxon>Bacillati</taxon>
        <taxon>Bacillota</taxon>
        <taxon>Clostridia</taxon>
        <taxon>Eubacteriales</taxon>
        <taxon>Oscillospiraceae</taxon>
        <taxon>Ruminococcus</taxon>
    </lineage>
</organism>
<protein>
    <submittedName>
        <fullName evidence="1">Plasmid mobilization relaxosome protein MobC</fullName>
    </submittedName>
</protein>
<dbReference type="RefSeq" id="WP_249377089.1">
    <property type="nucleotide sequence ID" value="NZ_SNUZ01000012.1"/>
</dbReference>
<comment type="caution">
    <text evidence="1">The sequence shown here is derived from an EMBL/GenBank/DDBJ whole genome shotgun (WGS) entry which is preliminary data.</text>
</comment>
<evidence type="ECO:0000313" key="2">
    <source>
        <dbReference type="Proteomes" id="UP001056693"/>
    </source>
</evidence>
<dbReference type="Proteomes" id="UP001056693">
    <property type="component" value="Unassembled WGS sequence"/>
</dbReference>
<accession>A0ABT0NIV5</accession>
<proteinExistence type="predicted"/>
<sequence length="145" mass="16523">MKKEVKSYRIYIRVSEAEKAEIAYQAALNNMSISEYILKCVRRKRIVVCENFPELLYQLSALGNNLNQIAAIANTNKYISSNQIESAKNILSDCYDKMSEFVSYICEPKSDSENSHNQLSEEVVEEINNALAIINSRVNSAKKEM</sequence>
<gene>
    <name evidence="1" type="primary">mobC</name>
    <name evidence="1" type="ORF">E2N93_09255</name>
</gene>
<reference evidence="1 2" key="1">
    <citation type="submission" date="2019-03" db="EMBL/GenBank/DDBJ databases">
        <authorList>
            <person name="Molinero N."/>
            <person name="Sanchez B."/>
            <person name="Walker A."/>
            <person name="Duncan S."/>
            <person name="Delgado S."/>
            <person name="Margolles A."/>
        </authorList>
    </citation>
    <scope>NUCLEOTIDE SEQUENCE [LARGE SCALE GENOMIC DNA]</scope>
    <source>
        <strain evidence="1 2">IPLA60002</strain>
    </source>
</reference>
<name>A0ABT0NIV5_9FIRM</name>
<keyword evidence="2" id="KW-1185">Reference proteome</keyword>
<dbReference type="Pfam" id="PF21983">
    <property type="entry name" value="NikA-like"/>
    <property type="match status" value="1"/>
</dbReference>
<dbReference type="InterPro" id="IPR053842">
    <property type="entry name" value="NikA-like"/>
</dbReference>